<organism evidence="1 2">
    <name type="scientific">Panagrolaimus sp. ES5</name>
    <dbReference type="NCBI Taxonomy" id="591445"/>
    <lineage>
        <taxon>Eukaryota</taxon>
        <taxon>Metazoa</taxon>
        <taxon>Ecdysozoa</taxon>
        <taxon>Nematoda</taxon>
        <taxon>Chromadorea</taxon>
        <taxon>Rhabditida</taxon>
        <taxon>Tylenchina</taxon>
        <taxon>Panagrolaimomorpha</taxon>
        <taxon>Panagrolaimoidea</taxon>
        <taxon>Panagrolaimidae</taxon>
        <taxon>Panagrolaimus</taxon>
    </lineage>
</organism>
<dbReference type="Proteomes" id="UP000887579">
    <property type="component" value="Unplaced"/>
</dbReference>
<name>A0AC34GWZ4_9BILA</name>
<protein>
    <submittedName>
        <fullName evidence="2">Uncharacterized protein</fullName>
    </submittedName>
</protein>
<proteinExistence type="predicted"/>
<evidence type="ECO:0000313" key="2">
    <source>
        <dbReference type="WBParaSite" id="ES5_v2.g930.t1"/>
    </source>
</evidence>
<sequence>MPANVECAVCGDKGDGQHFGADACRACAAFFRRTIAGKMKYVCRFENNCAINKTLRCMCRSCRLTKCLEVGMNPSAVQASRAPLMPPQAATPGRQPSSASTSSTSSTTSSIGLPFKKETGIKREHQQFRDTTVIQPTQKFSRYSMESTSESTSEQLSPTDYNNKIEGGSTTSIDDEDEYVPNGNYMNPKEDLQKIIENAVKNVFNIYEFAQNNRTEVEWIAAMLSNFPGYCDLPINDKVILFKHFWIHFVILERTFDTFCVLDDPVDINRMVLQNGDVFEINSMEYDCRGICEASEVAVKSVCHPWIKLAGNSMLNPMKDLRPVDIEMMFGFGFMLWNIKDVSNKLSASTIHMASQMTSILYSELSAYYSIEMRHDNFVRRIAELMRLIGLTEKIVSHRKEDIMLSSMFNVFKIDVFLNELFEFVHT</sequence>
<dbReference type="WBParaSite" id="ES5_v2.g930.t1">
    <property type="protein sequence ID" value="ES5_v2.g930.t1"/>
    <property type="gene ID" value="ES5_v2.g930"/>
</dbReference>
<accession>A0AC34GWZ4</accession>
<reference evidence="2" key="1">
    <citation type="submission" date="2022-11" db="UniProtKB">
        <authorList>
            <consortium name="WormBaseParasite"/>
        </authorList>
    </citation>
    <scope>IDENTIFICATION</scope>
</reference>
<evidence type="ECO:0000313" key="1">
    <source>
        <dbReference type="Proteomes" id="UP000887579"/>
    </source>
</evidence>